<feature type="transmembrane region" description="Helical" evidence="4">
    <location>
        <begin position="337"/>
        <end position="359"/>
    </location>
</feature>
<gene>
    <name evidence="5" type="ORF">DSM104443_01829</name>
</gene>
<keyword evidence="3 4" id="KW-0472">Membrane</keyword>
<dbReference type="PANTHER" id="PTHR23521:SF3">
    <property type="entry name" value="MFS TRANSPORTER"/>
    <property type="match status" value="1"/>
</dbReference>
<dbReference type="Gene3D" id="1.20.1250.20">
    <property type="entry name" value="MFS general substrate transporter like domains"/>
    <property type="match status" value="1"/>
</dbReference>
<evidence type="ECO:0008006" key="7">
    <source>
        <dbReference type="Google" id="ProtNLM"/>
    </source>
</evidence>
<name>A0A6M4GTX1_9PROT</name>
<feature type="transmembrane region" description="Helical" evidence="4">
    <location>
        <begin position="371"/>
        <end position="391"/>
    </location>
</feature>
<accession>A0A6M4GTX1</accession>
<organism evidence="5 6">
    <name type="scientific">Usitatibacter rugosus</name>
    <dbReference type="NCBI Taxonomy" id="2732067"/>
    <lineage>
        <taxon>Bacteria</taxon>
        <taxon>Pseudomonadati</taxon>
        <taxon>Pseudomonadota</taxon>
        <taxon>Betaproteobacteria</taxon>
        <taxon>Nitrosomonadales</taxon>
        <taxon>Usitatibacteraceae</taxon>
        <taxon>Usitatibacter</taxon>
    </lineage>
</organism>
<proteinExistence type="predicted"/>
<dbReference type="GO" id="GO:0022857">
    <property type="term" value="F:transmembrane transporter activity"/>
    <property type="evidence" value="ECO:0007669"/>
    <property type="project" value="InterPro"/>
</dbReference>
<dbReference type="PANTHER" id="PTHR23521">
    <property type="entry name" value="TRANSPORTER MFS SUPERFAMILY"/>
    <property type="match status" value="1"/>
</dbReference>
<feature type="transmembrane region" description="Helical" evidence="4">
    <location>
        <begin position="12"/>
        <end position="31"/>
    </location>
</feature>
<dbReference type="EMBL" id="CP053069">
    <property type="protein sequence ID" value="QJR10760.1"/>
    <property type="molecule type" value="Genomic_DNA"/>
</dbReference>
<evidence type="ECO:0000313" key="5">
    <source>
        <dbReference type="EMBL" id="QJR10760.1"/>
    </source>
</evidence>
<evidence type="ECO:0000256" key="4">
    <source>
        <dbReference type="SAM" id="Phobius"/>
    </source>
</evidence>
<dbReference type="InterPro" id="IPR036259">
    <property type="entry name" value="MFS_trans_sf"/>
</dbReference>
<feature type="transmembrane region" description="Helical" evidence="4">
    <location>
        <begin position="217"/>
        <end position="241"/>
    </location>
</feature>
<feature type="transmembrane region" description="Helical" evidence="4">
    <location>
        <begin position="281"/>
        <end position="300"/>
    </location>
</feature>
<keyword evidence="6" id="KW-1185">Reference proteome</keyword>
<dbReference type="Pfam" id="PF07690">
    <property type="entry name" value="MFS_1"/>
    <property type="match status" value="1"/>
</dbReference>
<evidence type="ECO:0000256" key="3">
    <source>
        <dbReference type="ARBA" id="ARBA00023136"/>
    </source>
</evidence>
<protein>
    <recommendedName>
        <fullName evidence="7">MFS transporter</fullName>
    </recommendedName>
</protein>
<feature type="transmembrane region" description="Helical" evidence="4">
    <location>
        <begin position="51"/>
        <end position="70"/>
    </location>
</feature>
<evidence type="ECO:0000256" key="1">
    <source>
        <dbReference type="ARBA" id="ARBA00022692"/>
    </source>
</evidence>
<dbReference type="GO" id="GO:0005886">
    <property type="term" value="C:plasma membrane"/>
    <property type="evidence" value="ECO:0007669"/>
    <property type="project" value="TreeGrafter"/>
</dbReference>
<keyword evidence="1 4" id="KW-0812">Transmembrane</keyword>
<feature type="transmembrane region" description="Helical" evidence="4">
    <location>
        <begin position="253"/>
        <end position="272"/>
    </location>
</feature>
<evidence type="ECO:0000313" key="6">
    <source>
        <dbReference type="Proteomes" id="UP000501534"/>
    </source>
</evidence>
<feature type="transmembrane region" description="Helical" evidence="4">
    <location>
        <begin position="104"/>
        <end position="123"/>
    </location>
</feature>
<evidence type="ECO:0000256" key="2">
    <source>
        <dbReference type="ARBA" id="ARBA00022989"/>
    </source>
</evidence>
<sequence length="396" mass="41105">MNAERPTRILPVIVLSQFAGTSLWFAGNAVLPDLQRELGLAGNAVASITSAVQLGFIAGTLVFAVLAIADRFLPSRVFLACALLGAIANALVIATPALAEPYPAILALRFATGFFLAGIYPVGMRIAAGWYREGLGNALGWLVGALVLGTAFPHLLKGLGQSMPWSTVLASLSIIAAAGGVAMVVLVHDGPYGVKGSKFDPRAVFQIFSSRDLRASAFGYFGHMWELYTFWALVPLLLAGYAAMNGTALNVPAWSFAVIGAGAIGCVAGGYASRTAGSAKVAFAQLSLSGLCCLASPLAFLLPAPFFLAFLVAWGVFVVGDSPQFSALNAANAPKALVGSTLTLVNCIGFAITIPSIALAARLAERLPLEWLFVPVAVGPALGLLATRPLCIRNKQ</sequence>
<feature type="transmembrane region" description="Helical" evidence="4">
    <location>
        <begin position="77"/>
        <end position="98"/>
    </location>
</feature>
<feature type="transmembrane region" description="Helical" evidence="4">
    <location>
        <begin position="135"/>
        <end position="156"/>
    </location>
</feature>
<dbReference type="InterPro" id="IPR011701">
    <property type="entry name" value="MFS"/>
</dbReference>
<feature type="transmembrane region" description="Helical" evidence="4">
    <location>
        <begin position="168"/>
        <end position="188"/>
    </location>
</feature>
<dbReference type="Proteomes" id="UP000501534">
    <property type="component" value="Chromosome"/>
</dbReference>
<dbReference type="SUPFAM" id="SSF103473">
    <property type="entry name" value="MFS general substrate transporter"/>
    <property type="match status" value="1"/>
</dbReference>
<keyword evidence="2 4" id="KW-1133">Transmembrane helix</keyword>
<dbReference type="KEGG" id="uru:DSM104443_01829"/>
<reference evidence="5 6" key="1">
    <citation type="submission" date="2020-04" db="EMBL/GenBank/DDBJ databases">
        <title>Usitatibacter rugosus gen. nov., sp. nov. and Usitatibacter palustris sp. nov., novel members of Usitatibacteraceae fam. nov. within the order Nitrosomonadales isolated from soil.</title>
        <authorList>
            <person name="Huber K.J."/>
            <person name="Neumann-Schaal M."/>
            <person name="Geppert A."/>
            <person name="Luckner M."/>
            <person name="Wanner G."/>
            <person name="Overmann J."/>
        </authorList>
    </citation>
    <scope>NUCLEOTIDE SEQUENCE [LARGE SCALE GENOMIC DNA]</scope>
    <source>
        <strain evidence="5 6">0125_3</strain>
    </source>
</reference>
<dbReference type="AlphaFoldDB" id="A0A6M4GTX1"/>
<dbReference type="RefSeq" id="WP_171091542.1">
    <property type="nucleotide sequence ID" value="NZ_CP053069.1"/>
</dbReference>